<keyword evidence="11" id="KW-0732">Signal</keyword>
<evidence type="ECO:0000256" key="8">
    <source>
        <dbReference type="RuleBase" id="RU003615"/>
    </source>
</evidence>
<dbReference type="Proteomes" id="UP000091956">
    <property type="component" value="Unassembled WGS sequence"/>
</dbReference>
<keyword evidence="5 9" id="KW-0378">Hydrolase</keyword>
<evidence type="ECO:0000256" key="4">
    <source>
        <dbReference type="ARBA" id="ARBA00012595"/>
    </source>
</evidence>
<dbReference type="PROSITE" id="PS51159">
    <property type="entry name" value="CBM21"/>
    <property type="match status" value="1"/>
</dbReference>
<dbReference type="PRINTS" id="PR00110">
    <property type="entry name" value="ALPHAAMYLASE"/>
</dbReference>
<evidence type="ECO:0000256" key="5">
    <source>
        <dbReference type="ARBA" id="ARBA00022801"/>
    </source>
</evidence>
<dbReference type="GeneID" id="28837305"/>
<dbReference type="AlphaFoldDB" id="A0A1B8GQC0"/>
<evidence type="ECO:0000256" key="1">
    <source>
        <dbReference type="ARBA" id="ARBA00000548"/>
    </source>
</evidence>
<evidence type="ECO:0000256" key="6">
    <source>
        <dbReference type="ARBA" id="ARBA00023277"/>
    </source>
</evidence>
<keyword evidence="14" id="KW-1185">Reference proteome</keyword>
<accession>A0A1B8GQC0</accession>
<comment type="similarity">
    <text evidence="3 8">Belongs to the glycosyl hydrolase 13 family.</text>
</comment>
<dbReference type="SUPFAM" id="SSF51445">
    <property type="entry name" value="(Trans)glycosidases"/>
    <property type="match status" value="1"/>
</dbReference>
<keyword evidence="6 9" id="KW-0119">Carbohydrate metabolism</keyword>
<dbReference type="STRING" id="342668.A0A1B8GQC0"/>
<dbReference type="Pfam" id="PF00128">
    <property type="entry name" value="Alpha-amylase"/>
    <property type="match status" value="1"/>
</dbReference>
<gene>
    <name evidence="13" type="ORF">VE01_03919</name>
</gene>
<dbReference type="InterPro" id="IPR005036">
    <property type="entry name" value="CBM21_dom"/>
</dbReference>
<comment type="cofactor">
    <cofactor evidence="2">
        <name>Ca(2+)</name>
        <dbReference type="ChEBI" id="CHEBI:29108"/>
    </cofactor>
</comment>
<feature type="domain" description="CBM21" evidence="12">
    <location>
        <begin position="32"/>
        <end position="132"/>
    </location>
</feature>
<feature type="region of interest" description="Disordered" evidence="10">
    <location>
        <begin position="172"/>
        <end position="202"/>
    </location>
</feature>
<dbReference type="InterPro" id="IPR038175">
    <property type="entry name" value="CBM21_dom_sf"/>
</dbReference>
<comment type="catalytic activity">
    <reaction evidence="1 9">
        <text>Endohydrolysis of (1-&gt;4)-alpha-D-glucosidic linkages in polysaccharides containing three or more (1-&gt;4)-alpha-linked D-glucose units.</text>
        <dbReference type="EC" id="3.2.1.1"/>
    </reaction>
</comment>
<dbReference type="InterPro" id="IPR006046">
    <property type="entry name" value="Alpha_amylase"/>
</dbReference>
<reference evidence="14" key="2">
    <citation type="journal article" date="2018" name="Nat. Commun.">
        <title>Extreme sensitivity to ultraviolet light in the fungal pathogen causing white-nose syndrome of bats.</title>
        <authorList>
            <person name="Palmer J.M."/>
            <person name="Drees K.P."/>
            <person name="Foster J.T."/>
            <person name="Lindner D.L."/>
        </authorList>
    </citation>
    <scope>NUCLEOTIDE SEQUENCE [LARGE SCALE GENOMIC DNA]</scope>
    <source>
        <strain evidence="14">UAMH 10579</strain>
    </source>
</reference>
<feature type="signal peptide" evidence="11">
    <location>
        <begin position="1"/>
        <end position="30"/>
    </location>
</feature>
<evidence type="ECO:0000313" key="14">
    <source>
        <dbReference type="Proteomes" id="UP000091956"/>
    </source>
</evidence>
<evidence type="ECO:0000259" key="12">
    <source>
        <dbReference type="PROSITE" id="PS51159"/>
    </source>
</evidence>
<dbReference type="EC" id="3.2.1.1" evidence="4 9"/>
<name>A0A1B8GQC0_9PEZI</name>
<evidence type="ECO:0000256" key="7">
    <source>
        <dbReference type="ARBA" id="ARBA00023295"/>
    </source>
</evidence>
<dbReference type="RefSeq" id="XP_018131755.2">
    <property type="nucleotide sequence ID" value="XM_018273398.2"/>
</dbReference>
<dbReference type="CDD" id="cd11317">
    <property type="entry name" value="AmyAc_bac_euk_AmyA"/>
    <property type="match status" value="1"/>
</dbReference>
<dbReference type="Pfam" id="PF03370">
    <property type="entry name" value="CBM_21"/>
    <property type="match status" value="1"/>
</dbReference>
<evidence type="ECO:0000256" key="10">
    <source>
        <dbReference type="SAM" id="MobiDB-lite"/>
    </source>
</evidence>
<dbReference type="InterPro" id="IPR006047">
    <property type="entry name" value="GH13_cat_dom"/>
</dbReference>
<reference evidence="13 14" key="1">
    <citation type="submission" date="2016-03" db="EMBL/GenBank/DDBJ databases">
        <title>Comparative genomics of Pseudogymnoascus destructans, the fungus causing white-nose syndrome of bats.</title>
        <authorList>
            <person name="Palmer J.M."/>
            <person name="Drees K.P."/>
            <person name="Foster J.T."/>
            <person name="Lindner D.L."/>
        </authorList>
    </citation>
    <scope>NUCLEOTIDE SEQUENCE [LARGE SCALE GENOMIC DNA]</scope>
    <source>
        <strain evidence="13 14">UAMH 10579</strain>
    </source>
</reference>
<dbReference type="Gene3D" id="3.20.20.80">
    <property type="entry name" value="Glycosidases"/>
    <property type="match status" value="1"/>
</dbReference>
<dbReference type="EMBL" id="KV460219">
    <property type="protein sequence ID" value="OBT98022.2"/>
    <property type="molecule type" value="Genomic_DNA"/>
</dbReference>
<organism evidence="13 14">
    <name type="scientific">Pseudogymnoascus verrucosus</name>
    <dbReference type="NCBI Taxonomy" id="342668"/>
    <lineage>
        <taxon>Eukaryota</taxon>
        <taxon>Fungi</taxon>
        <taxon>Dikarya</taxon>
        <taxon>Ascomycota</taxon>
        <taxon>Pezizomycotina</taxon>
        <taxon>Leotiomycetes</taxon>
        <taxon>Thelebolales</taxon>
        <taxon>Thelebolaceae</taxon>
        <taxon>Pseudogymnoascus</taxon>
    </lineage>
</organism>
<evidence type="ECO:0000256" key="11">
    <source>
        <dbReference type="SAM" id="SignalP"/>
    </source>
</evidence>
<dbReference type="Gene3D" id="2.60.40.2440">
    <property type="entry name" value="Carbohydrate binding type-21 domain"/>
    <property type="match status" value="1"/>
</dbReference>
<feature type="chain" id="PRO_5015177398" description="Alpha-amylase" evidence="11">
    <location>
        <begin position="31"/>
        <end position="820"/>
    </location>
</feature>
<dbReference type="GO" id="GO:0004556">
    <property type="term" value="F:alpha-amylase activity"/>
    <property type="evidence" value="ECO:0007669"/>
    <property type="project" value="UniProtKB-UniRule"/>
</dbReference>
<dbReference type="PANTHER" id="PTHR43447">
    <property type="entry name" value="ALPHA-AMYLASE"/>
    <property type="match status" value="1"/>
</dbReference>
<evidence type="ECO:0000256" key="2">
    <source>
        <dbReference type="ARBA" id="ARBA00001913"/>
    </source>
</evidence>
<dbReference type="GO" id="GO:0043169">
    <property type="term" value="F:cation binding"/>
    <property type="evidence" value="ECO:0007669"/>
    <property type="project" value="InterPro"/>
</dbReference>
<evidence type="ECO:0000256" key="3">
    <source>
        <dbReference type="ARBA" id="ARBA00008061"/>
    </source>
</evidence>
<dbReference type="InterPro" id="IPR017853">
    <property type="entry name" value="GH"/>
</dbReference>
<keyword evidence="7 9" id="KW-0326">Glycosidase</keyword>
<sequence>MPSMVVNPCRRLWWLYLFFVALFLTGTVSATPLEKRATQVSLNSYTFSNNVLAGSIHIQNIAYTKVVGVHWAVGSTWVSSPIAASYSAASTTGYETWVFSGTASGATQFYIQYDVSGSSYFDPGNYVNYQITSVATSTTAATSTTQVSTSTSATTSVSRASTTTVATTLTSTSTSTSVSQASTTTSVSTATGSVSPSTVTGAVSPSSLPPIIPISIPSEGLAIAPTGCGNWNGGDSCTSDAQSSFAASAENRRWQTPPQGAADYSASFGNYRDLVGYADIQYNSDRTKAVVVVNAASRTLEALTYSFNGAAATASNTFQLNNGFTSTLAITISTSSGKSLTLDPINFIWQNTALTAAQSTFNNGQKGGIVELFGWPYNDVAKECAFLGKAGYMGVKVWPSSESVWGSNYYETDKQFRPWYLVYQPVSYRLYSRSGTRAELRAMIQACRAAGVRVYADAVVNHMVGQGTDIQNHRNTDCSLYSGHNATVGSPYYTSGNTYLINPQTGTRPTHEFPAVPYGPTDFHCERSISSWTDMNQVTKGYLVGLLDLNTEKPYTQDRIATYIVDLLSIGFSGIRVDAAKHIGPQSMAAIFAIVKKKLGGNMPADWITWLEVILGGEAAPLACDGSASSWYTNFDNVLSSNGFTASEISQIKIWSSDYPKEMPICGSWIIPPSRFAIQNDDHDQQNPGSSSRDMQSYGSVLIKDKDVAKHRGFEVNLFSRTDNDWHIKLILSSYMFTDAGGNGFPDGLSDCSLYTGSAAASACLGVPLDTAYVASACGYTMVSGKYTRPHRDLSIINAMRAWVGLGSTTAAALGISGCS</sequence>
<evidence type="ECO:0000256" key="9">
    <source>
        <dbReference type="RuleBase" id="RU361134"/>
    </source>
</evidence>
<proteinExistence type="inferred from homology"/>
<protein>
    <recommendedName>
        <fullName evidence="4 9">Alpha-amylase</fullName>
        <ecNumber evidence="4 9">3.2.1.1</ecNumber>
    </recommendedName>
</protein>
<dbReference type="GO" id="GO:0005975">
    <property type="term" value="P:carbohydrate metabolic process"/>
    <property type="evidence" value="ECO:0007669"/>
    <property type="project" value="InterPro"/>
</dbReference>
<evidence type="ECO:0000313" key="13">
    <source>
        <dbReference type="EMBL" id="OBT98022.2"/>
    </source>
</evidence>
<dbReference type="SMART" id="SM00642">
    <property type="entry name" value="Aamy"/>
    <property type="match status" value="1"/>
</dbReference>